<dbReference type="Proteomes" id="UP000317617">
    <property type="component" value="Unassembled WGS sequence"/>
</dbReference>
<comment type="caution">
    <text evidence="1">The sequence shown here is derived from an EMBL/GenBank/DDBJ whole genome shotgun (WGS) entry which is preliminary data.</text>
</comment>
<keyword evidence="2" id="KW-1185">Reference proteome</keyword>
<proteinExistence type="predicted"/>
<dbReference type="AlphaFoldDB" id="A0A4Y3TKA8"/>
<evidence type="ECO:0000313" key="1">
    <source>
        <dbReference type="EMBL" id="GEB82208.1"/>
    </source>
</evidence>
<gene>
    <name evidence="1" type="ORF">AOR01nite_06850</name>
</gene>
<evidence type="ECO:0000313" key="2">
    <source>
        <dbReference type="Proteomes" id="UP000317617"/>
    </source>
</evidence>
<dbReference type="EMBL" id="BJMU01000002">
    <property type="protein sequence ID" value="GEB82208.1"/>
    <property type="molecule type" value="Genomic_DNA"/>
</dbReference>
<protein>
    <submittedName>
        <fullName evidence="1">Uncharacterized protein</fullName>
    </submittedName>
</protein>
<name>A0A4Y3TKA8_9PROT</name>
<organism evidence="1 2">
    <name type="scientific">Acetobacter orleanensis</name>
    <dbReference type="NCBI Taxonomy" id="104099"/>
    <lineage>
        <taxon>Bacteria</taxon>
        <taxon>Pseudomonadati</taxon>
        <taxon>Pseudomonadota</taxon>
        <taxon>Alphaproteobacteria</taxon>
        <taxon>Acetobacterales</taxon>
        <taxon>Acetobacteraceae</taxon>
        <taxon>Acetobacter</taxon>
    </lineage>
</organism>
<sequence>MEGHWIRMDLHLFRAMRLHRTERAGGIARHIFSGRAGGG</sequence>
<accession>A0A4Y3TKA8</accession>
<reference evidence="1 2" key="1">
    <citation type="submission" date="2019-06" db="EMBL/GenBank/DDBJ databases">
        <title>Whole genome shotgun sequence of Acetobacter orleanensis NBRC 13752.</title>
        <authorList>
            <person name="Hosoyama A."/>
            <person name="Uohara A."/>
            <person name="Ohji S."/>
            <person name="Ichikawa N."/>
        </authorList>
    </citation>
    <scope>NUCLEOTIDE SEQUENCE [LARGE SCALE GENOMIC DNA]</scope>
    <source>
        <strain evidence="1 2">NBRC 13752</strain>
    </source>
</reference>